<keyword evidence="6" id="KW-0132">Cell division</keyword>
<evidence type="ECO:0000256" key="4">
    <source>
        <dbReference type="ARBA" id="ARBA00004479"/>
    </source>
</evidence>
<dbReference type="Proteomes" id="UP000835052">
    <property type="component" value="Unassembled WGS sequence"/>
</dbReference>
<dbReference type="GO" id="GO:0005739">
    <property type="term" value="C:mitochondrion"/>
    <property type="evidence" value="ECO:0007669"/>
    <property type="project" value="UniProtKB-SubCell"/>
</dbReference>
<keyword evidence="10 18" id="KW-1133">Transmembrane helix</keyword>
<evidence type="ECO:0000256" key="2">
    <source>
        <dbReference type="ARBA" id="ARBA00004186"/>
    </source>
</evidence>
<accession>A0A8S1HFK0</accession>
<protein>
    <recommendedName>
        <fullName evidence="16">Protein JTB</fullName>
    </recommendedName>
</protein>
<dbReference type="PANTHER" id="PTHR13041:SF3">
    <property type="entry name" value="PROTEIN JTB"/>
    <property type="match status" value="1"/>
</dbReference>
<evidence type="ECO:0000256" key="17">
    <source>
        <dbReference type="SAM" id="MobiDB-lite"/>
    </source>
</evidence>
<evidence type="ECO:0000256" key="15">
    <source>
        <dbReference type="ARBA" id="ARBA00060886"/>
    </source>
</evidence>
<keyword evidence="5" id="KW-0963">Cytoplasm</keyword>
<dbReference type="Pfam" id="PF05439">
    <property type="entry name" value="JTB"/>
    <property type="match status" value="1"/>
</dbReference>
<evidence type="ECO:0000256" key="14">
    <source>
        <dbReference type="ARBA" id="ARBA00023306"/>
    </source>
</evidence>
<evidence type="ECO:0000256" key="18">
    <source>
        <dbReference type="SAM" id="Phobius"/>
    </source>
</evidence>
<keyword evidence="7 18" id="KW-0812">Transmembrane</keyword>
<comment type="caution">
    <text evidence="19">The sequence shown here is derived from an EMBL/GenBank/DDBJ whole genome shotgun (WGS) entry which is preliminary data.</text>
</comment>
<dbReference type="InterPro" id="IPR008657">
    <property type="entry name" value="JTB"/>
</dbReference>
<evidence type="ECO:0000256" key="3">
    <source>
        <dbReference type="ARBA" id="ARBA00004300"/>
    </source>
</evidence>
<keyword evidence="20" id="KW-1185">Reference proteome</keyword>
<reference evidence="19" key="1">
    <citation type="submission" date="2020-10" db="EMBL/GenBank/DDBJ databases">
        <authorList>
            <person name="Kikuchi T."/>
        </authorList>
    </citation>
    <scope>NUCLEOTIDE SEQUENCE</scope>
    <source>
        <strain evidence="19">NKZ352</strain>
    </source>
</reference>
<keyword evidence="13" id="KW-0206">Cytoskeleton</keyword>
<feature type="transmembrane region" description="Helical" evidence="18">
    <location>
        <begin position="143"/>
        <end position="163"/>
    </location>
</feature>
<feature type="region of interest" description="Disordered" evidence="17">
    <location>
        <begin position="48"/>
        <end position="74"/>
    </location>
</feature>
<evidence type="ECO:0000256" key="11">
    <source>
        <dbReference type="ARBA" id="ARBA00023128"/>
    </source>
</evidence>
<organism evidence="19 20">
    <name type="scientific">Caenorhabditis auriculariae</name>
    <dbReference type="NCBI Taxonomy" id="2777116"/>
    <lineage>
        <taxon>Eukaryota</taxon>
        <taxon>Metazoa</taxon>
        <taxon>Ecdysozoa</taxon>
        <taxon>Nematoda</taxon>
        <taxon>Chromadorea</taxon>
        <taxon>Rhabditida</taxon>
        <taxon>Rhabditina</taxon>
        <taxon>Rhabditomorpha</taxon>
        <taxon>Rhabditoidea</taxon>
        <taxon>Rhabditidae</taxon>
        <taxon>Peloderinae</taxon>
        <taxon>Caenorhabditis</taxon>
    </lineage>
</organism>
<keyword evidence="9" id="KW-0498">Mitosis</keyword>
<evidence type="ECO:0000256" key="8">
    <source>
        <dbReference type="ARBA" id="ARBA00022729"/>
    </source>
</evidence>
<evidence type="ECO:0000256" key="1">
    <source>
        <dbReference type="ARBA" id="ARBA00004173"/>
    </source>
</evidence>
<keyword evidence="11" id="KW-0496">Mitochondrion</keyword>
<comment type="subcellular location">
    <subcellularLocation>
        <location evidence="3">Cytoplasm</location>
        <location evidence="3">Cytoskeleton</location>
        <location evidence="3">Microtubule organizing center</location>
        <location evidence="3">Centrosome</location>
    </subcellularLocation>
    <subcellularLocation>
        <location evidence="2">Cytoplasm</location>
        <location evidence="2">Cytoskeleton</location>
        <location evidence="2">Spindle</location>
    </subcellularLocation>
    <subcellularLocation>
        <location evidence="4">Membrane</location>
        <topology evidence="4">Single-pass type I membrane protein</topology>
    </subcellularLocation>
    <subcellularLocation>
        <location evidence="1">Mitochondrion</location>
    </subcellularLocation>
</comment>
<evidence type="ECO:0000256" key="9">
    <source>
        <dbReference type="ARBA" id="ARBA00022776"/>
    </source>
</evidence>
<dbReference type="OrthoDB" id="5971907at2759"/>
<dbReference type="Gene3D" id="3.30.720.220">
    <property type="match status" value="1"/>
</dbReference>
<keyword evidence="14" id="KW-0131">Cell cycle</keyword>
<dbReference type="AlphaFoldDB" id="A0A8S1HFK0"/>
<feature type="compositionally biased region" description="Basic and acidic residues" evidence="17">
    <location>
        <begin position="60"/>
        <end position="74"/>
    </location>
</feature>
<dbReference type="GO" id="GO:0016020">
    <property type="term" value="C:membrane"/>
    <property type="evidence" value="ECO:0007669"/>
    <property type="project" value="UniProtKB-SubCell"/>
</dbReference>
<evidence type="ECO:0000256" key="6">
    <source>
        <dbReference type="ARBA" id="ARBA00022618"/>
    </source>
</evidence>
<dbReference type="FunFam" id="3.30.720.220:FF:000001">
    <property type="entry name" value="Jumping translocation breakpoint"/>
    <property type="match status" value="1"/>
</dbReference>
<evidence type="ECO:0000313" key="20">
    <source>
        <dbReference type="Proteomes" id="UP000835052"/>
    </source>
</evidence>
<dbReference type="EMBL" id="CAJGYM010000055">
    <property type="protein sequence ID" value="CAD6195456.1"/>
    <property type="molecule type" value="Genomic_DNA"/>
</dbReference>
<dbReference type="PANTHER" id="PTHR13041">
    <property type="entry name" value="JTB PROTEIN-RELATED"/>
    <property type="match status" value="1"/>
</dbReference>
<comment type="similarity">
    <text evidence="15">Belongs to the JTB family.</text>
</comment>
<evidence type="ECO:0000256" key="13">
    <source>
        <dbReference type="ARBA" id="ARBA00023212"/>
    </source>
</evidence>
<dbReference type="GO" id="GO:0000281">
    <property type="term" value="P:mitotic cytokinesis"/>
    <property type="evidence" value="ECO:0007669"/>
    <property type="project" value="TreeGrafter"/>
</dbReference>
<dbReference type="GO" id="GO:0005819">
    <property type="term" value="C:spindle"/>
    <property type="evidence" value="ECO:0007669"/>
    <property type="project" value="UniProtKB-SubCell"/>
</dbReference>
<evidence type="ECO:0000256" key="12">
    <source>
        <dbReference type="ARBA" id="ARBA00023136"/>
    </source>
</evidence>
<dbReference type="GO" id="GO:0030496">
    <property type="term" value="C:midbody"/>
    <property type="evidence" value="ECO:0007669"/>
    <property type="project" value="TreeGrafter"/>
</dbReference>
<evidence type="ECO:0000256" key="10">
    <source>
        <dbReference type="ARBA" id="ARBA00022989"/>
    </source>
</evidence>
<dbReference type="GO" id="GO:0005813">
    <property type="term" value="C:centrosome"/>
    <property type="evidence" value="ECO:0007669"/>
    <property type="project" value="UniProtKB-SubCell"/>
</dbReference>
<evidence type="ECO:0000256" key="5">
    <source>
        <dbReference type="ARBA" id="ARBA00022490"/>
    </source>
</evidence>
<evidence type="ECO:0000313" key="19">
    <source>
        <dbReference type="EMBL" id="CAD6195456.1"/>
    </source>
</evidence>
<name>A0A8S1HFK0_9PELO</name>
<keyword evidence="8" id="KW-0732">Signal</keyword>
<gene>
    <name evidence="19" type="ORF">CAUJ_LOCUS11375</name>
</gene>
<proteinExistence type="inferred from homology"/>
<evidence type="ECO:0000256" key="16">
    <source>
        <dbReference type="ARBA" id="ARBA00068227"/>
    </source>
</evidence>
<sequence>MMEFCSSKRIFTFVLALLGFSILVFFIEELAEESEMEGEMEMKRQFYEEQTKHHSPSAHRKSEQNGKEKTRETSETDLMSDCWKREPFTVISSCVQCKEFEIKAIKSEHCVATGFYDRLQCKKSNITTVRPCMSPKKTQRRSFYIFAFFNFLVVIISFVISTARKAQLDRQSYMRISQTF</sequence>
<keyword evidence="12 18" id="KW-0472">Membrane</keyword>
<evidence type="ECO:0000256" key="7">
    <source>
        <dbReference type="ARBA" id="ARBA00022692"/>
    </source>
</evidence>